<feature type="domain" description="DUF6671" evidence="1">
    <location>
        <begin position="57"/>
        <end position="264"/>
    </location>
</feature>
<dbReference type="InterPro" id="IPR046612">
    <property type="entry name" value="DUF6671"/>
</dbReference>
<evidence type="ECO:0000313" key="2">
    <source>
        <dbReference type="EMBL" id="MFC4700463.1"/>
    </source>
</evidence>
<protein>
    <submittedName>
        <fullName evidence="2">DUF6671 family protein</fullName>
    </submittedName>
</protein>
<evidence type="ECO:0000313" key="3">
    <source>
        <dbReference type="Proteomes" id="UP001595897"/>
    </source>
</evidence>
<proteinExistence type="predicted"/>
<organism evidence="2 3">
    <name type="scientific">Glaciecola siphonariae</name>
    <dbReference type="NCBI Taxonomy" id="521012"/>
    <lineage>
        <taxon>Bacteria</taxon>
        <taxon>Pseudomonadati</taxon>
        <taxon>Pseudomonadota</taxon>
        <taxon>Gammaproteobacteria</taxon>
        <taxon>Alteromonadales</taxon>
        <taxon>Alteromonadaceae</taxon>
        <taxon>Glaciecola</taxon>
    </lineage>
</organism>
<accession>A0ABV9LXS4</accession>
<keyword evidence="3" id="KW-1185">Reference proteome</keyword>
<evidence type="ECO:0000259" key="1">
    <source>
        <dbReference type="Pfam" id="PF20376"/>
    </source>
</evidence>
<sequence length="264" mass="28426">MAFLTKHGKQDIIAPAFKRLYGIDIVHTDAFDTDTLGTFDNRIARTKSAKETALIKARMACELTGLSAGIGSEGSFNEELGFGIVNQEILAFVDKSNAVEIIASVAKPLPLSVWTVDSMDALKQHHKLFDGAQAWHVFEGQQSGAGLIGKGLQSIDAALLALKGHSFPISLAPDFRAMNCPARQTNIALAAEDLGKRLCALCPKCAHPNFVFDKKESGLPCELCHAPSTLALGSRAKCDHCDHTVMQRNEQAVAPSFYCLSCNP</sequence>
<reference evidence="3" key="1">
    <citation type="journal article" date="2019" name="Int. J. Syst. Evol. Microbiol.">
        <title>The Global Catalogue of Microorganisms (GCM) 10K type strain sequencing project: providing services to taxonomists for standard genome sequencing and annotation.</title>
        <authorList>
            <consortium name="The Broad Institute Genomics Platform"/>
            <consortium name="The Broad Institute Genome Sequencing Center for Infectious Disease"/>
            <person name="Wu L."/>
            <person name="Ma J."/>
        </authorList>
    </citation>
    <scope>NUCLEOTIDE SEQUENCE [LARGE SCALE GENOMIC DNA]</scope>
    <source>
        <strain evidence="3">KACC 12507</strain>
    </source>
</reference>
<dbReference type="RefSeq" id="WP_382407893.1">
    <property type="nucleotide sequence ID" value="NZ_JBHSGU010000002.1"/>
</dbReference>
<dbReference type="EMBL" id="JBHSGU010000002">
    <property type="protein sequence ID" value="MFC4700463.1"/>
    <property type="molecule type" value="Genomic_DNA"/>
</dbReference>
<dbReference type="Pfam" id="PF20376">
    <property type="entry name" value="DUF6671"/>
    <property type="match status" value="1"/>
</dbReference>
<name>A0ABV9LXS4_9ALTE</name>
<dbReference type="Proteomes" id="UP001595897">
    <property type="component" value="Unassembled WGS sequence"/>
</dbReference>
<comment type="caution">
    <text evidence="2">The sequence shown here is derived from an EMBL/GenBank/DDBJ whole genome shotgun (WGS) entry which is preliminary data.</text>
</comment>
<gene>
    <name evidence="2" type="ORF">ACFO4O_09860</name>
</gene>